<dbReference type="RefSeq" id="WP_148747694.1">
    <property type="nucleotide sequence ID" value="NZ_PJAI02000005.1"/>
</dbReference>
<keyword evidence="4" id="KW-0798">TonB box</keyword>
<sequence>MNHNFKRSAISAAVLATLFATPIYAQDEQTDNKDIKENEQKVEVIEVTGFRGSLQKAVNNKRFSDSVSDSVFAEDVGKSTDQNIADALSRVTGVNIQEENGEGTRISVRGAGPSLNQISLNGVALTSGLSGDGSDPSASQSVDLSSFSSDILSSIDVIKTSSAEQEEGSLGASVVLRTVKPLSLGAPRRTVGLEGRYNDFSEEFDGRVNASFADKYFDDTFGFVLTVSQDNQKTREDRLNTDWNDSTISIADLDAPNGRTAHDLASGKAIRVLGEGQTTADLSSWDPDTQIAVNGPLNVLARNFTDISSSNNDRKRFSVSTGLEWEPGLDTNLQLDLTHTKQTIDTEYNNFRLNFAPLNGVSSNDPVTAWNGVNLETNTLDESYSRGSSGNFARNQGERELTTNVMSFTADHRFTDTFSMNFSTGYSGTEDKTIDFVGLTTATWNTTGQSLIDNMPADIIEPIGYNCTGTNGDCVYEMGETSAVIDPFDGSVTSATSRFNPYDLEANHLGGLTFRDNDQEDSNVQAKLDFTWDIEALDNISSVQFGVKYAKRVKDVHTQNQTINNGTTLIDRSDPNIDYATVGMGSIGIVDMLSGEQFPYDNFGEDLVSNRDAAFFAGWAMLDANKAIAEFSGKDPGTVGVNVNSLGTREIETETNAAYVQVNFEGFDSRLTGNIGLRYVKDKNTASGVGGINYYRNPHLLDPYDLLVTRALGNIEGSDYCPDPIAATNPDTGAPDTRYGATNADQLSGCWDWAITHGYDYTKDATTPYVNGQWVLPGGMSTNNLTNIDYTGPVPIINGLTPLPNQIMDINGNLVDVVGSNHRNFNQAGDVWQYLDLSTSWTGPNGNVDSSSRREAPSSGSNSVSLLLPSLNLNYAINEDMIGRFAVSKTMSRPQFDSLNPRMEINENIWGATAEGTAGNVNLEPLESNNLDLSYEWYFNESGLISAAFFYKDMTNFEESVTTPFQYKDVRSDYTLSNSDLLLDYDENRVPGDADNCSPQRYVGGTQSADWKVQCHTASIDIIKNGKGAEIKGLELTYTQNYDFLPGVWAGLGASFNYTYQQSEKETEEIGTTGIFTQPLPQAYTPEHSGNATIFYEYAGLSLRLANRYTGLQLVDDGLLGGAVWQESSNRLDFSSSYAINEIFSITFQVANLTDDTRRDFYTSYDTRNEDGAIVMNEGSAFDNGVTTDRTVSVYKTGRQFRFGVRATF</sequence>
<dbReference type="Gene3D" id="2.170.130.10">
    <property type="entry name" value="TonB-dependent receptor, plug domain"/>
    <property type="match status" value="1"/>
</dbReference>
<dbReference type="NCBIfam" id="TIGR01782">
    <property type="entry name" value="TonB-Xanth-Caul"/>
    <property type="match status" value="1"/>
</dbReference>
<dbReference type="EMBL" id="PJAI02000005">
    <property type="protein sequence ID" value="TYK66237.1"/>
    <property type="molecule type" value="Genomic_DNA"/>
</dbReference>
<feature type="signal peptide" evidence="5">
    <location>
        <begin position="1"/>
        <end position="25"/>
    </location>
</feature>
<evidence type="ECO:0000256" key="5">
    <source>
        <dbReference type="SAM" id="SignalP"/>
    </source>
</evidence>
<dbReference type="SUPFAM" id="SSF56935">
    <property type="entry name" value="Porins"/>
    <property type="match status" value="1"/>
</dbReference>
<evidence type="ECO:0000259" key="7">
    <source>
        <dbReference type="Pfam" id="PF07715"/>
    </source>
</evidence>
<evidence type="ECO:0000256" key="2">
    <source>
        <dbReference type="ARBA" id="ARBA00023136"/>
    </source>
</evidence>
<keyword evidence="9" id="KW-1185">Reference proteome</keyword>
<dbReference type="InterPro" id="IPR036942">
    <property type="entry name" value="Beta-barrel_TonB_sf"/>
</dbReference>
<dbReference type="Gene3D" id="2.40.170.20">
    <property type="entry name" value="TonB-dependent receptor, beta-barrel domain"/>
    <property type="match status" value="2"/>
</dbReference>
<evidence type="ECO:0000256" key="1">
    <source>
        <dbReference type="ARBA" id="ARBA00004442"/>
    </source>
</evidence>
<evidence type="ECO:0000259" key="6">
    <source>
        <dbReference type="Pfam" id="PF00593"/>
    </source>
</evidence>
<dbReference type="InterPro" id="IPR010104">
    <property type="entry name" value="TonB_rcpt_bac"/>
</dbReference>
<keyword evidence="8" id="KW-0675">Receptor</keyword>
<dbReference type="InterPro" id="IPR037066">
    <property type="entry name" value="Plug_dom_sf"/>
</dbReference>
<evidence type="ECO:0000313" key="9">
    <source>
        <dbReference type="Proteomes" id="UP000815846"/>
    </source>
</evidence>
<gene>
    <name evidence="8" type="ORF">CWS31_006465</name>
</gene>
<dbReference type="PANTHER" id="PTHR40980:SF3">
    <property type="entry name" value="TONB-DEPENDENT RECEPTOR-LIKE BETA-BARREL DOMAIN-CONTAINING PROTEIN"/>
    <property type="match status" value="1"/>
</dbReference>
<keyword evidence="5" id="KW-0732">Signal</keyword>
<name>A0ABY3MYZ7_9GAMM</name>
<comment type="similarity">
    <text evidence="4">Belongs to the TonB-dependent receptor family.</text>
</comment>
<proteinExistence type="inferred from homology"/>
<dbReference type="Pfam" id="PF00593">
    <property type="entry name" value="TonB_dep_Rec_b-barrel"/>
    <property type="match status" value="1"/>
</dbReference>
<feature type="domain" description="TonB-dependent receptor plug" evidence="7">
    <location>
        <begin position="67"/>
        <end position="172"/>
    </location>
</feature>
<accession>A0ABY3MYZ7</accession>
<reference evidence="8 9" key="1">
    <citation type="submission" date="2019-08" db="EMBL/GenBank/DDBJ databases">
        <title>Microbe sample from Colwellia echini.</title>
        <authorList>
            <person name="Christiansen L."/>
            <person name="Pathiraja D."/>
            <person name="Schultz-Johansen M."/>
            <person name="Choi I.-G."/>
            <person name="Stougaard P."/>
        </authorList>
    </citation>
    <scope>NUCLEOTIDE SEQUENCE [LARGE SCALE GENOMIC DNA]</scope>
    <source>
        <strain evidence="8 9">A3</strain>
    </source>
</reference>
<organism evidence="8 9">
    <name type="scientific">Colwellia echini</name>
    <dbReference type="NCBI Taxonomy" id="1982103"/>
    <lineage>
        <taxon>Bacteria</taxon>
        <taxon>Pseudomonadati</taxon>
        <taxon>Pseudomonadota</taxon>
        <taxon>Gammaproteobacteria</taxon>
        <taxon>Alteromonadales</taxon>
        <taxon>Colwelliaceae</taxon>
        <taxon>Colwellia</taxon>
    </lineage>
</organism>
<keyword evidence="2 4" id="KW-0472">Membrane</keyword>
<dbReference type="Proteomes" id="UP000815846">
    <property type="component" value="Unassembled WGS sequence"/>
</dbReference>
<protein>
    <submittedName>
        <fullName evidence="8">TonB-dependent receptor</fullName>
    </submittedName>
</protein>
<feature type="chain" id="PRO_5046171403" evidence="5">
    <location>
        <begin position="26"/>
        <end position="1209"/>
    </location>
</feature>
<feature type="domain" description="TonB-dependent receptor-like beta-barrel" evidence="6">
    <location>
        <begin position="727"/>
        <end position="1153"/>
    </location>
</feature>
<dbReference type="InterPro" id="IPR012910">
    <property type="entry name" value="Plug_dom"/>
</dbReference>
<evidence type="ECO:0000313" key="8">
    <source>
        <dbReference type="EMBL" id="TYK66237.1"/>
    </source>
</evidence>
<comment type="caution">
    <text evidence="8">The sequence shown here is derived from an EMBL/GenBank/DDBJ whole genome shotgun (WGS) entry which is preliminary data.</text>
</comment>
<dbReference type="InterPro" id="IPR000531">
    <property type="entry name" value="Beta-barrel_TonB"/>
</dbReference>
<evidence type="ECO:0000256" key="4">
    <source>
        <dbReference type="RuleBase" id="RU003357"/>
    </source>
</evidence>
<dbReference type="PANTHER" id="PTHR40980">
    <property type="entry name" value="PLUG DOMAIN-CONTAINING PROTEIN"/>
    <property type="match status" value="1"/>
</dbReference>
<evidence type="ECO:0000256" key="3">
    <source>
        <dbReference type="ARBA" id="ARBA00023237"/>
    </source>
</evidence>
<dbReference type="Pfam" id="PF07715">
    <property type="entry name" value="Plug"/>
    <property type="match status" value="1"/>
</dbReference>
<keyword evidence="3" id="KW-0998">Cell outer membrane</keyword>
<comment type="subcellular location">
    <subcellularLocation>
        <location evidence="1 4">Cell outer membrane</location>
    </subcellularLocation>
</comment>